<dbReference type="RefSeq" id="WP_308727749.1">
    <property type="nucleotide sequence ID" value="NZ_JAJEQF010000004.1"/>
</dbReference>
<dbReference type="Gene3D" id="3.40.50.1110">
    <property type="entry name" value="SGNH hydrolase"/>
    <property type="match status" value="1"/>
</dbReference>
<evidence type="ECO:0000313" key="2">
    <source>
        <dbReference type="EMBL" id="MCC2166721.1"/>
    </source>
</evidence>
<sequence length="324" mass="34850">MKKRNKKTAKILAAVLAAALGVCVPETTLQAAETQTSVQIQMPGFVVEQFSAPRLMNVTKNAVVRTLPDHNAEKLTSVTAGNTVWGWGQTNTGWYFVQVGSQIGYVRYEAAAYATQDQIAAAQAQAAAAAQQAAAAQAQAAQQAQIAAAAANQPSVAAGIVFIGDSRMVTLKDAVERNLGSCAAAVVAKNGSRHEWLHDTGIPQADKIIGKGSRVIINMGVNDLSDADKYAKDVNYWAAVWSARGAQIYYASVNPVWANSYGMTEERVKLFNDRLKGQLIPQIIWLDSHDYLMGVGVHASDGVHYKDDTNLVLYQYYLSMIGAI</sequence>
<dbReference type="EMBL" id="JAJEQF010000004">
    <property type="protein sequence ID" value="MCC2166721.1"/>
    <property type="molecule type" value="Genomic_DNA"/>
</dbReference>
<protein>
    <recommendedName>
        <fullName evidence="4">SH3 domain-containing protein</fullName>
    </recommendedName>
</protein>
<evidence type="ECO:0000256" key="1">
    <source>
        <dbReference type="SAM" id="SignalP"/>
    </source>
</evidence>
<keyword evidence="3" id="KW-1185">Reference proteome</keyword>
<accession>A0AAE3ATW4</accession>
<dbReference type="InterPro" id="IPR036514">
    <property type="entry name" value="SGNH_hydro_sf"/>
</dbReference>
<comment type="caution">
    <text evidence="2">The sequence shown here is derived from an EMBL/GenBank/DDBJ whole genome shotgun (WGS) entry which is preliminary data.</text>
</comment>
<organism evidence="2 3">
    <name type="scientific">Gallintestinimicrobium propionicum</name>
    <dbReference type="NCBI Taxonomy" id="2981770"/>
    <lineage>
        <taxon>Bacteria</taxon>
        <taxon>Bacillati</taxon>
        <taxon>Bacillota</taxon>
        <taxon>Clostridia</taxon>
        <taxon>Lachnospirales</taxon>
        <taxon>Lachnospiraceae</taxon>
        <taxon>Gallintestinimicrobium</taxon>
    </lineage>
</organism>
<keyword evidence="1" id="KW-0732">Signal</keyword>
<proteinExistence type="predicted"/>
<dbReference type="Gene3D" id="2.30.30.40">
    <property type="entry name" value="SH3 Domains"/>
    <property type="match status" value="1"/>
</dbReference>
<dbReference type="AlphaFoldDB" id="A0AAE3ATW4"/>
<name>A0AAE3ATW4_9FIRM</name>
<feature type="chain" id="PRO_5041954923" description="SH3 domain-containing protein" evidence="1">
    <location>
        <begin position="32"/>
        <end position="324"/>
    </location>
</feature>
<reference evidence="2 3" key="1">
    <citation type="submission" date="2021-10" db="EMBL/GenBank/DDBJ databases">
        <title>Anaerobic single-cell dispensing facilitates the cultivation of human gut bacteria.</title>
        <authorList>
            <person name="Afrizal A."/>
        </authorList>
    </citation>
    <scope>NUCLEOTIDE SEQUENCE [LARGE SCALE GENOMIC DNA]</scope>
    <source>
        <strain evidence="2 3">CLA-AA-H244</strain>
    </source>
</reference>
<dbReference type="Proteomes" id="UP001199355">
    <property type="component" value="Unassembled WGS sequence"/>
</dbReference>
<dbReference type="SUPFAM" id="SSF52266">
    <property type="entry name" value="SGNH hydrolase"/>
    <property type="match status" value="1"/>
</dbReference>
<feature type="signal peptide" evidence="1">
    <location>
        <begin position="1"/>
        <end position="31"/>
    </location>
</feature>
<evidence type="ECO:0000313" key="3">
    <source>
        <dbReference type="Proteomes" id="UP001199355"/>
    </source>
</evidence>
<gene>
    <name evidence="2" type="ORF">LKD45_03225</name>
</gene>
<evidence type="ECO:0008006" key="4">
    <source>
        <dbReference type="Google" id="ProtNLM"/>
    </source>
</evidence>